<name>A0A0A3AVN1_9PAST</name>
<dbReference type="GO" id="GO:0043565">
    <property type="term" value="F:sequence-specific DNA binding"/>
    <property type="evidence" value="ECO:0007669"/>
    <property type="project" value="TreeGrafter"/>
</dbReference>
<evidence type="ECO:0000313" key="7">
    <source>
        <dbReference type="Proteomes" id="UP000030380"/>
    </source>
</evidence>
<feature type="domain" description="HTH lysR-type" evidence="5">
    <location>
        <begin position="1"/>
        <end position="60"/>
    </location>
</feature>
<dbReference type="OrthoDB" id="9813056at2"/>
<dbReference type="InterPro" id="IPR036388">
    <property type="entry name" value="WH-like_DNA-bd_sf"/>
</dbReference>
<dbReference type="GO" id="GO:0006351">
    <property type="term" value="P:DNA-templated transcription"/>
    <property type="evidence" value="ECO:0007669"/>
    <property type="project" value="TreeGrafter"/>
</dbReference>
<dbReference type="RefSeq" id="WP_034612997.1">
    <property type="nucleotide sequence ID" value="NZ_JSUM01000003.1"/>
</dbReference>
<dbReference type="FunFam" id="1.10.10.10:FF:000001">
    <property type="entry name" value="LysR family transcriptional regulator"/>
    <property type="match status" value="1"/>
</dbReference>
<gene>
    <name evidence="6" type="ORF">OA57_02510</name>
</gene>
<proteinExistence type="inferred from homology"/>
<evidence type="ECO:0000313" key="6">
    <source>
        <dbReference type="EMBL" id="KGQ71120.1"/>
    </source>
</evidence>
<evidence type="ECO:0000256" key="3">
    <source>
        <dbReference type="ARBA" id="ARBA00023125"/>
    </source>
</evidence>
<dbReference type="Gene3D" id="3.40.190.290">
    <property type="match status" value="1"/>
</dbReference>
<dbReference type="InterPro" id="IPR036390">
    <property type="entry name" value="WH_DNA-bd_sf"/>
</dbReference>
<dbReference type="InterPro" id="IPR005119">
    <property type="entry name" value="LysR_subst-bd"/>
</dbReference>
<dbReference type="SUPFAM" id="SSF46785">
    <property type="entry name" value="Winged helix' DNA-binding domain"/>
    <property type="match status" value="1"/>
</dbReference>
<dbReference type="STRING" id="505317.OA57_02510"/>
<keyword evidence="4" id="KW-0804">Transcription</keyword>
<keyword evidence="3" id="KW-0238">DNA-binding</keyword>
<dbReference type="PROSITE" id="PS50931">
    <property type="entry name" value="HTH_LYSR"/>
    <property type="match status" value="1"/>
</dbReference>
<evidence type="ECO:0000256" key="1">
    <source>
        <dbReference type="ARBA" id="ARBA00009437"/>
    </source>
</evidence>
<dbReference type="Proteomes" id="UP000030380">
    <property type="component" value="Unassembled WGS sequence"/>
</dbReference>
<evidence type="ECO:0000256" key="4">
    <source>
        <dbReference type="ARBA" id="ARBA00023163"/>
    </source>
</evidence>
<dbReference type="GO" id="GO:0003700">
    <property type="term" value="F:DNA-binding transcription factor activity"/>
    <property type="evidence" value="ECO:0007669"/>
    <property type="project" value="InterPro"/>
</dbReference>
<comment type="similarity">
    <text evidence="1">Belongs to the LysR transcriptional regulatory family.</text>
</comment>
<keyword evidence="7" id="KW-1185">Reference proteome</keyword>
<keyword evidence="2" id="KW-0805">Transcription regulation</keyword>
<dbReference type="PANTHER" id="PTHR30537">
    <property type="entry name" value="HTH-TYPE TRANSCRIPTIONAL REGULATOR"/>
    <property type="match status" value="1"/>
</dbReference>
<dbReference type="Gene3D" id="1.10.10.10">
    <property type="entry name" value="Winged helix-like DNA-binding domain superfamily/Winged helix DNA-binding domain"/>
    <property type="match status" value="1"/>
</dbReference>
<dbReference type="PRINTS" id="PR00039">
    <property type="entry name" value="HTHLYSR"/>
</dbReference>
<dbReference type="EMBL" id="JSUM01000003">
    <property type="protein sequence ID" value="KGQ71120.1"/>
    <property type="molecule type" value="Genomic_DNA"/>
</dbReference>
<evidence type="ECO:0000259" key="5">
    <source>
        <dbReference type="PROSITE" id="PS50931"/>
    </source>
</evidence>
<reference evidence="6 7" key="1">
    <citation type="submission" date="2014-11" db="EMBL/GenBank/DDBJ databases">
        <title>Draft genome sequence of Chelonobacter oris 1662T, associated with respiratory disease in Hermann's Tortoises.</title>
        <authorList>
            <person name="Kudirkiene E."/>
            <person name="Hansen M.J."/>
            <person name="Bojesen A.M."/>
        </authorList>
    </citation>
    <scope>NUCLEOTIDE SEQUENCE [LARGE SCALE GENOMIC DNA]</scope>
    <source>
        <strain evidence="6 7">1662</strain>
    </source>
</reference>
<dbReference type="InterPro" id="IPR058163">
    <property type="entry name" value="LysR-type_TF_proteobact-type"/>
</dbReference>
<comment type="caution">
    <text evidence="6">The sequence shown here is derived from an EMBL/GenBank/DDBJ whole genome shotgun (WGS) entry which is preliminary data.</text>
</comment>
<organism evidence="6 7">
    <name type="scientific">Chelonobacter oris</name>
    <dbReference type="NCBI Taxonomy" id="505317"/>
    <lineage>
        <taxon>Bacteria</taxon>
        <taxon>Pseudomonadati</taxon>
        <taxon>Pseudomonadota</taxon>
        <taxon>Gammaproteobacteria</taxon>
        <taxon>Pasteurellales</taxon>
        <taxon>Pasteurellaceae</taxon>
        <taxon>Chelonobacter</taxon>
    </lineage>
</organism>
<dbReference type="InterPro" id="IPR000847">
    <property type="entry name" value="LysR_HTH_N"/>
</dbReference>
<dbReference type="Pfam" id="PF00126">
    <property type="entry name" value="HTH_1"/>
    <property type="match status" value="1"/>
</dbReference>
<protein>
    <submittedName>
        <fullName evidence="6">LysR family transcriptional regulator</fullName>
    </submittedName>
</protein>
<accession>A0A0A3AVN1</accession>
<dbReference type="AlphaFoldDB" id="A0A0A3AVN1"/>
<dbReference type="PANTHER" id="PTHR30537:SF1">
    <property type="entry name" value="HTH-TYPE TRANSCRIPTIONAL REGULATOR PGRR"/>
    <property type="match status" value="1"/>
</dbReference>
<dbReference type="SUPFAM" id="SSF53850">
    <property type="entry name" value="Periplasmic binding protein-like II"/>
    <property type="match status" value="1"/>
</dbReference>
<evidence type="ECO:0000256" key="2">
    <source>
        <dbReference type="ARBA" id="ARBA00023015"/>
    </source>
</evidence>
<dbReference type="Pfam" id="PF03466">
    <property type="entry name" value="LysR_substrate"/>
    <property type="match status" value="1"/>
</dbReference>
<sequence length="300" mass="33209">MKENLNDLRTFLLVAREGSFTKAAAQLGVSQSALSHAMRAMEVRLGVKLLVRTTRSVSTTDAGEQLRQRLAPLFDNIDEEIQALGDFRGGVRGNLRIEGTDLSFSLLWEKFADFMRNNAEVSLEFGSHIGFSDIVAKRFDVGIRLGDDVAKDMIAVRVAPDLQMCVVAGADYLAKCGTPTTPYDLSEHNCLALRLPTHGGLLAWEFVDQKNGGKPLVIHPQGNMISNTNELLKKAAGDQFGLMWAPRYSVENEVRSGALISVLDDWAISYQGMHLYYPHRRADSPLFRALVDALRWRGSA</sequence>